<sequence length="233" mass="26144">MIGFQEAQVNLPVHRSIIGIDVEKSTGPLRTNPVKQEIRQELYRMTEQALAVTGIGDGDRWPFEDRGDGLLGLIHPNVPKALLLTRFIPELVRQLNLYDLGLSPEERARRSIRLRVVVHAGEVHQDEKGCFGESLDVACRMLDSPRLKRSLSRSASALALVVSEQIYWDVVHHGYEGLQPGGFIQDFHVLVTGRRHRAWTHLPGENGARRGRLKPALALFSPVDLSQQQDRSA</sequence>
<name>A0ABP6PZK2_9ACTN</name>
<protein>
    <submittedName>
        <fullName evidence="1">Uncharacterized protein</fullName>
    </submittedName>
</protein>
<accession>A0ABP6PZK2</accession>
<dbReference type="EMBL" id="BAAAUV010000002">
    <property type="protein sequence ID" value="GAA3195973.1"/>
    <property type="molecule type" value="Genomic_DNA"/>
</dbReference>
<comment type="caution">
    <text evidence="1">The sequence shown here is derived from an EMBL/GenBank/DDBJ whole genome shotgun (WGS) entry which is preliminary data.</text>
</comment>
<gene>
    <name evidence="1" type="ORF">GCM10010468_06340</name>
</gene>
<reference evidence="2" key="1">
    <citation type="journal article" date="2019" name="Int. J. Syst. Evol. Microbiol.">
        <title>The Global Catalogue of Microorganisms (GCM) 10K type strain sequencing project: providing services to taxonomists for standard genome sequencing and annotation.</title>
        <authorList>
            <consortium name="The Broad Institute Genomics Platform"/>
            <consortium name="The Broad Institute Genome Sequencing Center for Infectious Disease"/>
            <person name="Wu L."/>
            <person name="Ma J."/>
        </authorList>
    </citation>
    <scope>NUCLEOTIDE SEQUENCE [LARGE SCALE GENOMIC DNA]</scope>
    <source>
        <strain evidence="2">JCM 9377</strain>
    </source>
</reference>
<organism evidence="1 2">
    <name type="scientific">Actinocorallia longicatena</name>
    <dbReference type="NCBI Taxonomy" id="111803"/>
    <lineage>
        <taxon>Bacteria</taxon>
        <taxon>Bacillati</taxon>
        <taxon>Actinomycetota</taxon>
        <taxon>Actinomycetes</taxon>
        <taxon>Streptosporangiales</taxon>
        <taxon>Thermomonosporaceae</taxon>
        <taxon>Actinocorallia</taxon>
    </lineage>
</organism>
<proteinExistence type="predicted"/>
<keyword evidence="2" id="KW-1185">Reference proteome</keyword>
<evidence type="ECO:0000313" key="1">
    <source>
        <dbReference type="EMBL" id="GAA3195973.1"/>
    </source>
</evidence>
<dbReference type="Proteomes" id="UP001501237">
    <property type="component" value="Unassembled WGS sequence"/>
</dbReference>
<evidence type="ECO:0000313" key="2">
    <source>
        <dbReference type="Proteomes" id="UP001501237"/>
    </source>
</evidence>